<feature type="domain" description="VWFA" evidence="2">
    <location>
        <begin position="196"/>
        <end position="374"/>
    </location>
</feature>
<dbReference type="InterPro" id="IPR051266">
    <property type="entry name" value="CLCR"/>
</dbReference>
<evidence type="ECO:0000313" key="3">
    <source>
        <dbReference type="EMBL" id="QUI25697.1"/>
    </source>
</evidence>
<dbReference type="PROSITE" id="PS50234">
    <property type="entry name" value="VWFA"/>
    <property type="match status" value="1"/>
</dbReference>
<reference evidence="3" key="1">
    <citation type="submission" date="2020-07" db="EMBL/GenBank/DDBJ databases">
        <title>Vallitalea pronyensis genome.</title>
        <authorList>
            <person name="Postec A."/>
        </authorList>
    </citation>
    <scope>NUCLEOTIDE SEQUENCE</scope>
    <source>
        <strain evidence="3">FatNI3</strain>
    </source>
</reference>
<dbReference type="Pfam" id="PF12450">
    <property type="entry name" value="vWF_A"/>
    <property type="match status" value="1"/>
</dbReference>
<dbReference type="PANTHER" id="PTHR10579">
    <property type="entry name" value="CALCIUM-ACTIVATED CHLORIDE CHANNEL REGULATOR"/>
    <property type="match status" value="1"/>
</dbReference>
<dbReference type="Gene3D" id="3.40.50.410">
    <property type="entry name" value="von Willebrand factor, type A domain"/>
    <property type="match status" value="1"/>
</dbReference>
<sequence>MTTSDGITRGTDTSKNNGAQLRDGKKQVAESQAEKPSAAKQTAGNKPDVLAVKKDESIRVTFNEDVTSSIGVDDGDNYNIVPAQPEGNTEAYAPIQENTYQSVLQNPLSTFSIDVDTASYSNIRRFLMDGQLPPRDAVRIEEMVNYFPYDYKEPEGKEPFAINSQIADCPWNDKHALAMVTLKAKDFYTENRPANNLVFLMDVSGSMNDPDKLPLLKSSFKLLVNQLDEQDKVSIVVYAGAAGVVLDATHGHRKDDILGAIEELNAGGSTAGGEGINLAYKIAEENYIKNGNNRIILATDGDFNVGPSSVNALTELIEENRKSGIFLSVLGFGKGNLDDVTAELLADKGNGNYAYIDTILEAKKVLVEQIGSTLYTVAKDVKYQLEFNPGKVKGYRLLGYENRLLNDEDFEDDTKDAGEVGAGHVVTAFYELIPADSNETIPGDDLKYQTTRVKSSDEWMTIKVRYKEPEGHTSQLIEVPVKDTAFFKPTREFYFASSVVEFGLLLRDSEYKGDASYENVIQRAKANKGDDVEGYRSEFIKMVELAKNLPSRY</sequence>
<dbReference type="SMART" id="SM00327">
    <property type="entry name" value="VWA"/>
    <property type="match status" value="1"/>
</dbReference>
<dbReference type="SUPFAM" id="SSF53300">
    <property type="entry name" value="vWA-like"/>
    <property type="match status" value="1"/>
</dbReference>
<proteinExistence type="predicted"/>
<protein>
    <submittedName>
        <fullName evidence="3">VWA domain-containing protein</fullName>
    </submittedName>
</protein>
<evidence type="ECO:0000313" key="4">
    <source>
        <dbReference type="Proteomes" id="UP000683246"/>
    </source>
</evidence>
<dbReference type="Pfam" id="PF00092">
    <property type="entry name" value="VWA"/>
    <property type="match status" value="1"/>
</dbReference>
<keyword evidence="4" id="KW-1185">Reference proteome</keyword>
<evidence type="ECO:0000256" key="1">
    <source>
        <dbReference type="SAM" id="MobiDB-lite"/>
    </source>
</evidence>
<dbReference type="InterPro" id="IPR021908">
    <property type="entry name" value="YfbK_C"/>
</dbReference>
<accession>A0A8J8MPG2</accession>
<dbReference type="Proteomes" id="UP000683246">
    <property type="component" value="Chromosome"/>
</dbReference>
<dbReference type="InterPro" id="IPR036465">
    <property type="entry name" value="vWFA_dom_sf"/>
</dbReference>
<feature type="region of interest" description="Disordered" evidence="1">
    <location>
        <begin position="1"/>
        <end position="48"/>
    </location>
</feature>
<evidence type="ECO:0000259" key="2">
    <source>
        <dbReference type="PROSITE" id="PS50234"/>
    </source>
</evidence>
<dbReference type="KEGG" id="vpy:HZI73_12310"/>
<gene>
    <name evidence="3" type="ORF">HZI73_12310</name>
</gene>
<dbReference type="PANTHER" id="PTHR10579:SF43">
    <property type="entry name" value="ZINC FINGER (C3HC4-TYPE RING FINGER) FAMILY PROTEIN"/>
    <property type="match status" value="1"/>
</dbReference>
<dbReference type="InterPro" id="IPR022156">
    <property type="entry name" value="Uncharacterised_YfbK_N"/>
</dbReference>
<dbReference type="CDD" id="cd01465">
    <property type="entry name" value="vWA_subgroup"/>
    <property type="match status" value="1"/>
</dbReference>
<name>A0A8J8MPG2_9FIRM</name>
<dbReference type="InterPro" id="IPR002035">
    <property type="entry name" value="VWF_A"/>
</dbReference>
<dbReference type="AlphaFoldDB" id="A0A8J8MPG2"/>
<feature type="compositionally biased region" description="Polar residues" evidence="1">
    <location>
        <begin position="1"/>
        <end position="19"/>
    </location>
</feature>
<dbReference type="EMBL" id="CP058649">
    <property type="protein sequence ID" value="QUI25697.1"/>
    <property type="molecule type" value="Genomic_DNA"/>
</dbReference>
<dbReference type="Pfam" id="PF12034">
    <property type="entry name" value="YfbK_C"/>
    <property type="match status" value="1"/>
</dbReference>
<organism evidence="3 4">
    <name type="scientific">Vallitalea pronyensis</name>
    <dbReference type="NCBI Taxonomy" id="1348613"/>
    <lineage>
        <taxon>Bacteria</taxon>
        <taxon>Bacillati</taxon>
        <taxon>Bacillota</taxon>
        <taxon>Clostridia</taxon>
        <taxon>Lachnospirales</taxon>
        <taxon>Vallitaleaceae</taxon>
        <taxon>Vallitalea</taxon>
    </lineage>
</organism>